<organism evidence="2">
    <name type="scientific">Staphylococcus aureus subsp. aureus MN8</name>
    <dbReference type="NCBI Taxonomy" id="548470"/>
    <lineage>
        <taxon>Bacteria</taxon>
        <taxon>Bacillati</taxon>
        <taxon>Bacillota</taxon>
        <taxon>Bacilli</taxon>
        <taxon>Bacillales</taxon>
        <taxon>Staphylococcaceae</taxon>
        <taxon>Staphylococcus</taxon>
    </lineage>
</organism>
<keyword evidence="1" id="KW-0472">Membrane</keyword>
<comment type="caution">
    <text evidence="2">The sequence shown here is derived from an EMBL/GenBank/DDBJ whole genome shotgun (WGS) entry which is preliminary data.</text>
</comment>
<sequence>MSPKDTTRFETKPDHQAQFDWKESINFKTKDNQRIPLYIGVLLLYYSRFIIMYDNE</sequence>
<dbReference type="AlphaFoldDB" id="A0A0E1XAK0"/>
<dbReference type="EMBL" id="ACJA02000002">
    <property type="protein sequence ID" value="EFH95625.1"/>
    <property type="molecule type" value="Genomic_DNA"/>
</dbReference>
<accession>A0A0E1XAK0</accession>
<evidence type="ECO:0000313" key="2">
    <source>
        <dbReference type="EMBL" id="EFH95625.1"/>
    </source>
</evidence>
<keyword evidence="1" id="KW-1133">Transmembrane helix</keyword>
<protein>
    <submittedName>
        <fullName evidence="2">Uncharacterized protein</fullName>
    </submittedName>
</protein>
<dbReference type="HOGENOM" id="CLU_174847_1_0_9"/>
<proteinExistence type="predicted"/>
<name>A0A0E1XAK0_STAAU</name>
<gene>
    <name evidence="2" type="ORF">HMPREF0769_11008</name>
</gene>
<reference evidence="2" key="1">
    <citation type="submission" date="2010-05" db="EMBL/GenBank/DDBJ databases">
        <authorList>
            <person name="Muzny D."/>
            <person name="Qin X."/>
            <person name="Buhay C."/>
            <person name="Dugan-Rocha S."/>
            <person name="Ding Y."/>
            <person name="Chen G."/>
            <person name="Hawes A."/>
            <person name="Holder M."/>
            <person name="Jhangiani S."/>
            <person name="Johnson A."/>
            <person name="Khan Z."/>
            <person name="Li Z."/>
            <person name="Liu W."/>
            <person name="Liu X."/>
            <person name="Perez L."/>
            <person name="Shen H."/>
            <person name="Wang Q."/>
            <person name="Watt J."/>
            <person name="Xi L."/>
            <person name="Xin Y."/>
            <person name="Zhou J."/>
            <person name="Deng J."/>
            <person name="Jiang H."/>
            <person name="Liu Y."/>
            <person name="Qu J."/>
            <person name="Song X.-Z."/>
            <person name="Zhang L."/>
            <person name="Villasana D."/>
            <person name="Johnson A."/>
            <person name="Liu J."/>
            <person name="Liyanage D."/>
            <person name="Lorensuhewa L."/>
            <person name="Robinson T."/>
            <person name="Song A."/>
            <person name="Song B.-B."/>
            <person name="Dinh H."/>
            <person name="Thornton R."/>
            <person name="Coyle M."/>
            <person name="Francisco L."/>
            <person name="Jackson L."/>
            <person name="Javaid M."/>
            <person name="Korchina V."/>
            <person name="Kovar C."/>
            <person name="Mata R."/>
            <person name="Mathew T."/>
            <person name="Ngo R."/>
            <person name="Nguyen L."/>
            <person name="Nguyen N."/>
            <person name="Okwuonu G."/>
            <person name="Ongeri F."/>
            <person name="Pham C."/>
            <person name="Simmons D."/>
            <person name="Wilczek-Boney K."/>
            <person name="Hale W."/>
            <person name="Jakkamsetti A."/>
            <person name="Pham P."/>
            <person name="Ruth R."/>
            <person name="San Lucas F."/>
            <person name="Warren J."/>
            <person name="Zhang J."/>
            <person name="Zhao Z."/>
            <person name="Zhou C."/>
            <person name="Zhu D."/>
            <person name="Lee S."/>
            <person name="Bess C."/>
            <person name="Blankenburg K."/>
            <person name="Forbes L."/>
            <person name="Fu Q."/>
            <person name="Gubbala S."/>
            <person name="Hirani K."/>
            <person name="Jayaseelan J.C."/>
            <person name="Lara F."/>
            <person name="Munidasa M."/>
            <person name="Palculict T."/>
            <person name="Patil S."/>
            <person name="Pu L.-L."/>
            <person name="Saada N."/>
            <person name="Tang L."/>
            <person name="Weissenberger G."/>
            <person name="Zhu Y."/>
            <person name="Hemphill L."/>
            <person name="Shang Y."/>
            <person name="Youmans B."/>
            <person name="Ayvaz T."/>
            <person name="Ross M."/>
            <person name="Santibanez J."/>
            <person name="Aqrawi P."/>
            <person name="Gross S."/>
            <person name="Joshi V."/>
            <person name="Fowler G."/>
            <person name="Nazareth L."/>
            <person name="Reid J."/>
            <person name="Worley K."/>
            <person name="Petrosino J."/>
            <person name="Highlander S."/>
            <person name="Gibbs R."/>
        </authorList>
    </citation>
    <scope>NUCLEOTIDE SEQUENCE [LARGE SCALE GENOMIC DNA]</scope>
    <source>
        <strain evidence="2">MN8</strain>
    </source>
</reference>
<feature type="transmembrane region" description="Helical" evidence="1">
    <location>
        <begin position="35"/>
        <end position="53"/>
    </location>
</feature>
<dbReference type="Proteomes" id="UP000003455">
    <property type="component" value="Chromosome"/>
</dbReference>
<keyword evidence="1" id="KW-0812">Transmembrane</keyword>
<evidence type="ECO:0000256" key="1">
    <source>
        <dbReference type="SAM" id="Phobius"/>
    </source>
</evidence>